<keyword evidence="1" id="KW-1133">Transmembrane helix</keyword>
<comment type="caution">
    <text evidence="2">The sequence shown here is derived from an EMBL/GenBank/DDBJ whole genome shotgun (WGS) entry which is preliminary data.</text>
</comment>
<protein>
    <submittedName>
        <fullName evidence="2">Uncharacterized protein</fullName>
    </submittedName>
</protein>
<accession>A0A5D0TTA4</accession>
<dbReference type="Proteomes" id="UP000322634">
    <property type="component" value="Unassembled WGS sequence"/>
</dbReference>
<gene>
    <name evidence="2" type="ORF">FXF65_37190</name>
</gene>
<dbReference type="EMBL" id="VSFF01000016">
    <property type="protein sequence ID" value="TYC08535.1"/>
    <property type="molecule type" value="Genomic_DNA"/>
</dbReference>
<evidence type="ECO:0000313" key="2">
    <source>
        <dbReference type="EMBL" id="TYC08535.1"/>
    </source>
</evidence>
<sequence length="438" mass="47691">MAIKDRAVAFSKKFKLDSHHAIERFGLFFGALMVTGALVLATSGFSAFMAGRGDLGDTALWTPEFRTSKTQLGGKIDGVYTNGPRTKALVLMHFDDRAKISYNAADYRAFLLGSDERFNSQTLATRGVDGSFHVFGSTGYVGVLLQADEPFHQQVLNLTVRANAELSFNEQQAESASTDDIIGDKSFAEHDQWRVFVNPGANKTTTVKALDAARFDPAQIFYEVVLKSAEDTARKALDDKLIEMRTNLSQITAYGNDLSTTRVDGLFLRPPKVPAMVSGDAITGESAPESTDGKSSLALTTKTVVPGGFALDWRPGNVYDGYLDVLVPPGESYVQYLSKKANEGSGANDSASVDINAMTWILSDGSSLVDDYKSSDVSMRPLVTVMNNLSQAYQDYYSNKSEYQSDLTLALLQLDLNLRDVQSNSSANSGEGFLVTYY</sequence>
<name>A0A5D0TTA4_9ACTN</name>
<evidence type="ECO:0000256" key="1">
    <source>
        <dbReference type="SAM" id="Phobius"/>
    </source>
</evidence>
<keyword evidence="1" id="KW-0812">Transmembrane</keyword>
<keyword evidence="3" id="KW-1185">Reference proteome</keyword>
<keyword evidence="1" id="KW-0472">Membrane</keyword>
<reference evidence="2 3" key="1">
    <citation type="submission" date="2019-08" db="EMBL/GenBank/DDBJ databases">
        <title>Actinomadura sp. nov. CYP1-5 isolated from mountain soil.</title>
        <authorList>
            <person name="Songsumanus A."/>
            <person name="Kuncharoen N."/>
            <person name="Kudo T."/>
            <person name="Yuki M."/>
            <person name="Igarashi Y."/>
            <person name="Tanasupawat S."/>
        </authorList>
    </citation>
    <scope>NUCLEOTIDE SEQUENCE [LARGE SCALE GENOMIC DNA]</scope>
    <source>
        <strain evidence="2 3">GKU157</strain>
    </source>
</reference>
<proteinExistence type="predicted"/>
<dbReference type="AlphaFoldDB" id="A0A5D0TTA4"/>
<evidence type="ECO:0000313" key="3">
    <source>
        <dbReference type="Proteomes" id="UP000322634"/>
    </source>
</evidence>
<dbReference type="OrthoDB" id="2991313at2"/>
<dbReference type="RefSeq" id="WP_148354784.1">
    <property type="nucleotide sequence ID" value="NZ_JBHSBF010000002.1"/>
</dbReference>
<feature type="transmembrane region" description="Helical" evidence="1">
    <location>
        <begin position="21"/>
        <end position="41"/>
    </location>
</feature>
<organism evidence="2 3">
    <name type="scientific">Actinomadura syzygii</name>
    <dbReference type="NCBI Taxonomy" id="1427538"/>
    <lineage>
        <taxon>Bacteria</taxon>
        <taxon>Bacillati</taxon>
        <taxon>Actinomycetota</taxon>
        <taxon>Actinomycetes</taxon>
        <taxon>Streptosporangiales</taxon>
        <taxon>Thermomonosporaceae</taxon>
        <taxon>Actinomadura</taxon>
    </lineage>
</organism>